<accession>A0A8T0J2H9</accession>
<evidence type="ECO:0000256" key="1">
    <source>
        <dbReference type="SAM" id="MobiDB-lite"/>
    </source>
</evidence>
<comment type="caution">
    <text evidence="2">The sequence shown here is derived from an EMBL/GenBank/DDBJ whole genome shotgun (WGS) entry which is preliminary data.</text>
</comment>
<evidence type="ECO:0000313" key="3">
    <source>
        <dbReference type="Proteomes" id="UP000822688"/>
    </source>
</evidence>
<feature type="compositionally biased region" description="Polar residues" evidence="1">
    <location>
        <begin position="1"/>
        <end position="13"/>
    </location>
</feature>
<protein>
    <submittedName>
        <fullName evidence="2">Uncharacterized protein</fullName>
    </submittedName>
</protein>
<gene>
    <name evidence="2" type="ORF">KC19_1G048600</name>
</gene>
<evidence type="ECO:0000313" key="2">
    <source>
        <dbReference type="EMBL" id="KAG0589795.1"/>
    </source>
</evidence>
<dbReference type="AlphaFoldDB" id="A0A8T0J2H9"/>
<feature type="compositionally biased region" description="Polar residues" evidence="1">
    <location>
        <begin position="20"/>
        <end position="33"/>
    </location>
</feature>
<dbReference type="EMBL" id="CM026421">
    <property type="protein sequence ID" value="KAG0589795.1"/>
    <property type="molecule type" value="Genomic_DNA"/>
</dbReference>
<reference evidence="2" key="1">
    <citation type="submission" date="2020-06" db="EMBL/GenBank/DDBJ databases">
        <title>WGS assembly of Ceratodon purpureus strain R40.</title>
        <authorList>
            <person name="Carey S.B."/>
            <person name="Jenkins J."/>
            <person name="Shu S."/>
            <person name="Lovell J.T."/>
            <person name="Sreedasyam A."/>
            <person name="Maumus F."/>
            <person name="Tiley G.P."/>
            <person name="Fernandez-Pozo N."/>
            <person name="Barry K."/>
            <person name="Chen C."/>
            <person name="Wang M."/>
            <person name="Lipzen A."/>
            <person name="Daum C."/>
            <person name="Saski C.A."/>
            <person name="Payton A.C."/>
            <person name="Mcbreen J.C."/>
            <person name="Conrad R.E."/>
            <person name="Kollar L.M."/>
            <person name="Olsson S."/>
            <person name="Huttunen S."/>
            <person name="Landis J.B."/>
            <person name="Wickett N.J."/>
            <person name="Johnson M.G."/>
            <person name="Rensing S.A."/>
            <person name="Grimwood J."/>
            <person name="Schmutz J."/>
            <person name="Mcdaniel S.F."/>
        </authorList>
    </citation>
    <scope>NUCLEOTIDE SEQUENCE</scope>
    <source>
        <strain evidence="2">R40</strain>
    </source>
</reference>
<organism evidence="2 3">
    <name type="scientific">Ceratodon purpureus</name>
    <name type="common">Fire moss</name>
    <name type="synonym">Dicranum purpureum</name>
    <dbReference type="NCBI Taxonomy" id="3225"/>
    <lineage>
        <taxon>Eukaryota</taxon>
        <taxon>Viridiplantae</taxon>
        <taxon>Streptophyta</taxon>
        <taxon>Embryophyta</taxon>
        <taxon>Bryophyta</taxon>
        <taxon>Bryophytina</taxon>
        <taxon>Bryopsida</taxon>
        <taxon>Dicranidae</taxon>
        <taxon>Pseudoditrichales</taxon>
        <taxon>Ditrichaceae</taxon>
        <taxon>Ceratodon</taxon>
    </lineage>
</organism>
<dbReference type="Proteomes" id="UP000822688">
    <property type="component" value="Chromosome 1"/>
</dbReference>
<sequence length="147" mass="16624">MSLNKVLTNSKVLNSDREATNLQTPPLNSNSHKSLPRYEKPMRQAIRACGKVIKIPQRRPSLKPFFTSASAKALHATPMTAAVSRNKPLHHETNHRIAYNSEPYVGRSSQRGNTQHAGITCSDQLQYHDQQELLLEMRTPYVYAKIC</sequence>
<name>A0A8T0J2H9_CERPU</name>
<proteinExistence type="predicted"/>
<keyword evidence="3" id="KW-1185">Reference proteome</keyword>
<feature type="region of interest" description="Disordered" evidence="1">
    <location>
        <begin position="1"/>
        <end position="37"/>
    </location>
</feature>